<dbReference type="AlphaFoldDB" id="A0A6L6X8Q4"/>
<evidence type="ECO:0000313" key="1">
    <source>
        <dbReference type="EMBL" id="MVO90234.1"/>
    </source>
</evidence>
<dbReference type="Gene3D" id="3.10.129.10">
    <property type="entry name" value="Hotdog Thioesterase"/>
    <property type="match status" value="1"/>
</dbReference>
<proteinExistence type="predicted"/>
<dbReference type="PANTHER" id="PTHR31793:SF24">
    <property type="entry name" value="LONG-CHAIN ACYL-COA THIOESTERASE FADM"/>
    <property type="match status" value="1"/>
</dbReference>
<protein>
    <submittedName>
        <fullName evidence="1">Acyl-CoA thioesterase</fullName>
    </submittedName>
</protein>
<dbReference type="RefSeq" id="WP_157169256.1">
    <property type="nucleotide sequence ID" value="NZ_WPNZ01000031.1"/>
</dbReference>
<reference evidence="1 2" key="1">
    <citation type="submission" date="2019-11" db="EMBL/GenBank/DDBJ databases">
        <title>Streptomyces typhae sp. nov., a novel endophytic actinomycete isolated from the root of cattail pollen (Typha angustifolia L.).</title>
        <authorList>
            <person name="Peng C."/>
        </authorList>
    </citation>
    <scope>NUCLEOTIDE SEQUENCE [LARGE SCALE GENOMIC DNA]</scope>
    <source>
        <strain evidence="2">p1417</strain>
    </source>
</reference>
<dbReference type="Pfam" id="PF13279">
    <property type="entry name" value="4HBT_2"/>
    <property type="match status" value="1"/>
</dbReference>
<dbReference type="GO" id="GO:0047617">
    <property type="term" value="F:fatty acyl-CoA hydrolase activity"/>
    <property type="evidence" value="ECO:0007669"/>
    <property type="project" value="TreeGrafter"/>
</dbReference>
<evidence type="ECO:0000313" key="2">
    <source>
        <dbReference type="Proteomes" id="UP000483802"/>
    </source>
</evidence>
<comment type="caution">
    <text evidence="1">The sequence shown here is derived from an EMBL/GenBank/DDBJ whole genome shotgun (WGS) entry which is preliminary data.</text>
</comment>
<accession>A0A6L6X8Q4</accession>
<dbReference type="SUPFAM" id="SSF54637">
    <property type="entry name" value="Thioesterase/thiol ester dehydrase-isomerase"/>
    <property type="match status" value="1"/>
</dbReference>
<dbReference type="EMBL" id="WPNZ01000031">
    <property type="protein sequence ID" value="MVO90234.1"/>
    <property type="molecule type" value="Genomic_DNA"/>
</dbReference>
<dbReference type="PANTHER" id="PTHR31793">
    <property type="entry name" value="4-HYDROXYBENZOYL-COA THIOESTERASE FAMILY MEMBER"/>
    <property type="match status" value="1"/>
</dbReference>
<dbReference type="InterPro" id="IPR029069">
    <property type="entry name" value="HotDog_dom_sf"/>
</dbReference>
<sequence length="135" mass="15973">MHTYTYSCPLRWADADTYGHVNNALYLRYMEEARTRMFQQVLLADAAERRWHSFVVSRAAVEYRVPLLYREDPVDVCVRVAQRRSVQFDLAYEIRDAQHVYAEGTTTIVAYNLDTRRPRRLTGTELTFLDRYTTP</sequence>
<gene>
    <name evidence="1" type="ORF">GPA10_37165</name>
</gene>
<dbReference type="InterPro" id="IPR050563">
    <property type="entry name" value="4-hydroxybenzoyl-CoA_TE"/>
</dbReference>
<dbReference type="Proteomes" id="UP000483802">
    <property type="component" value="Unassembled WGS sequence"/>
</dbReference>
<keyword evidence="2" id="KW-1185">Reference proteome</keyword>
<name>A0A6L6X8Q4_9ACTN</name>
<organism evidence="1 2">
    <name type="scientific">Streptomyces typhae</name>
    <dbReference type="NCBI Taxonomy" id="2681492"/>
    <lineage>
        <taxon>Bacteria</taxon>
        <taxon>Bacillati</taxon>
        <taxon>Actinomycetota</taxon>
        <taxon>Actinomycetes</taxon>
        <taxon>Kitasatosporales</taxon>
        <taxon>Streptomycetaceae</taxon>
        <taxon>Streptomyces</taxon>
    </lineage>
</organism>
<dbReference type="CDD" id="cd00586">
    <property type="entry name" value="4HBT"/>
    <property type="match status" value="1"/>
</dbReference>